<evidence type="ECO:0000313" key="3">
    <source>
        <dbReference type="Proteomes" id="UP001239782"/>
    </source>
</evidence>
<gene>
    <name evidence="2" type="ORF">Q9312_12520</name>
</gene>
<dbReference type="AlphaFoldDB" id="A0AA51RR63"/>
<dbReference type="Proteomes" id="UP001239782">
    <property type="component" value="Chromosome"/>
</dbReference>
<reference evidence="2 3" key="1">
    <citation type="submission" date="2023-08" db="EMBL/GenBank/DDBJ databases">
        <title>Pleionea litopenaei sp. nov., isolated from stomach of juvenile Litopenaeus vannamei.</title>
        <authorList>
            <person name="Rho A.M."/>
            <person name="Hwang C.Y."/>
        </authorList>
    </citation>
    <scope>NUCLEOTIDE SEQUENCE [LARGE SCALE GENOMIC DNA]</scope>
    <source>
        <strain evidence="2 3">HL-JVS1</strain>
    </source>
</reference>
<dbReference type="RefSeq" id="WP_309201193.1">
    <property type="nucleotide sequence ID" value="NZ_CP133548.1"/>
</dbReference>
<feature type="signal peptide" evidence="1">
    <location>
        <begin position="1"/>
        <end position="20"/>
    </location>
</feature>
<evidence type="ECO:0000313" key="2">
    <source>
        <dbReference type="EMBL" id="WMS86042.1"/>
    </source>
</evidence>
<name>A0AA51RR63_9GAMM</name>
<keyword evidence="1" id="KW-0732">Signal</keyword>
<protein>
    <submittedName>
        <fullName evidence="2">Uncharacterized protein</fullName>
    </submittedName>
</protein>
<feature type="chain" id="PRO_5041274816" evidence="1">
    <location>
        <begin position="21"/>
        <end position="125"/>
    </location>
</feature>
<dbReference type="KEGG" id="plei:Q9312_12520"/>
<evidence type="ECO:0000256" key="1">
    <source>
        <dbReference type="SAM" id="SignalP"/>
    </source>
</evidence>
<sequence>MISKVLLTTFILLFTTLTFADKPKCYAASAGYCQYTGKISRIYVNNDNIILLYFDTQMDDGEWDVAGFTATSKFAGAVSLDTQNEFAKLFYSTALAAQSTKRKITVQMRGNIGGYLKIDRIWLDE</sequence>
<proteinExistence type="predicted"/>
<keyword evidence="3" id="KW-1185">Reference proteome</keyword>
<organism evidence="2 3">
    <name type="scientific">Pleionea litopenaei</name>
    <dbReference type="NCBI Taxonomy" id="3070815"/>
    <lineage>
        <taxon>Bacteria</taxon>
        <taxon>Pseudomonadati</taxon>
        <taxon>Pseudomonadota</taxon>
        <taxon>Gammaproteobacteria</taxon>
        <taxon>Oceanospirillales</taxon>
        <taxon>Pleioneaceae</taxon>
        <taxon>Pleionea</taxon>
    </lineage>
</organism>
<dbReference type="EMBL" id="CP133548">
    <property type="protein sequence ID" value="WMS86042.1"/>
    <property type="molecule type" value="Genomic_DNA"/>
</dbReference>
<accession>A0AA51RR63</accession>